<organism evidence="1 2">
    <name type="scientific">Mus spicilegus</name>
    <name type="common">Mound-building mouse</name>
    <dbReference type="NCBI Taxonomy" id="10103"/>
    <lineage>
        <taxon>Eukaryota</taxon>
        <taxon>Metazoa</taxon>
        <taxon>Chordata</taxon>
        <taxon>Craniata</taxon>
        <taxon>Vertebrata</taxon>
        <taxon>Euteleostomi</taxon>
        <taxon>Mammalia</taxon>
        <taxon>Eutheria</taxon>
        <taxon>Euarchontoglires</taxon>
        <taxon>Glires</taxon>
        <taxon>Rodentia</taxon>
        <taxon>Myomorpha</taxon>
        <taxon>Muroidea</taxon>
        <taxon>Muridae</taxon>
        <taxon>Murinae</taxon>
        <taxon>Mus</taxon>
        <taxon>Mus</taxon>
    </lineage>
</organism>
<dbReference type="AlphaFoldDB" id="A0A8C6MYB5"/>
<name>A0A8C6MYB5_MUSSI</name>
<keyword evidence="2" id="KW-1185">Reference proteome</keyword>
<accession>A0A8C6MYB5</accession>
<proteinExistence type="predicted"/>
<evidence type="ECO:0000313" key="2">
    <source>
        <dbReference type="Proteomes" id="UP000694415"/>
    </source>
</evidence>
<evidence type="ECO:0000313" key="1">
    <source>
        <dbReference type="Ensembl" id="ENSMSIP00000021480.1"/>
    </source>
</evidence>
<dbReference type="Ensembl" id="ENSMSIT00000027076.1">
    <property type="protein sequence ID" value="ENSMSIP00000021480.1"/>
    <property type="gene ID" value="ENSMSIG00000018236.1"/>
</dbReference>
<dbReference type="Proteomes" id="UP000694415">
    <property type="component" value="Unplaced"/>
</dbReference>
<protein>
    <submittedName>
        <fullName evidence="1">Uncharacterized protein</fullName>
    </submittedName>
</protein>
<sequence length="80" mass="8951">MLLSPIGRAHRAQLKHVPLQRSVNLWVHLPLLRLFLLPALRRGSAAKGQANMAWVNNWDPGIQVESPVRGKKRSGLLQAD</sequence>
<reference evidence="1" key="1">
    <citation type="submission" date="2025-08" db="UniProtKB">
        <authorList>
            <consortium name="Ensembl"/>
        </authorList>
    </citation>
    <scope>IDENTIFICATION</scope>
</reference>
<reference evidence="1" key="2">
    <citation type="submission" date="2025-09" db="UniProtKB">
        <authorList>
            <consortium name="Ensembl"/>
        </authorList>
    </citation>
    <scope>IDENTIFICATION</scope>
</reference>